<protein>
    <submittedName>
        <fullName evidence="2">Uu.00g036290.m01.CDS01</fullName>
    </submittedName>
</protein>
<feature type="region of interest" description="Disordered" evidence="1">
    <location>
        <begin position="104"/>
        <end position="165"/>
    </location>
</feature>
<organism evidence="2 3">
    <name type="scientific">Anthostomella pinea</name>
    <dbReference type="NCBI Taxonomy" id="933095"/>
    <lineage>
        <taxon>Eukaryota</taxon>
        <taxon>Fungi</taxon>
        <taxon>Dikarya</taxon>
        <taxon>Ascomycota</taxon>
        <taxon>Pezizomycotina</taxon>
        <taxon>Sordariomycetes</taxon>
        <taxon>Xylariomycetidae</taxon>
        <taxon>Xylariales</taxon>
        <taxon>Xylariaceae</taxon>
        <taxon>Anthostomella</taxon>
    </lineage>
</organism>
<dbReference type="AlphaFoldDB" id="A0AAI8YDG1"/>
<feature type="compositionally biased region" description="Low complexity" evidence="1">
    <location>
        <begin position="145"/>
        <end position="158"/>
    </location>
</feature>
<dbReference type="EMBL" id="CAUWAG010000003">
    <property type="protein sequence ID" value="CAJ2500776.1"/>
    <property type="molecule type" value="Genomic_DNA"/>
</dbReference>
<proteinExistence type="predicted"/>
<name>A0AAI8YDG1_9PEZI</name>
<dbReference type="Proteomes" id="UP001295740">
    <property type="component" value="Unassembled WGS sequence"/>
</dbReference>
<evidence type="ECO:0000313" key="2">
    <source>
        <dbReference type="EMBL" id="CAJ2500776.1"/>
    </source>
</evidence>
<comment type="caution">
    <text evidence="2">The sequence shown here is derived from an EMBL/GenBank/DDBJ whole genome shotgun (WGS) entry which is preliminary data.</text>
</comment>
<reference evidence="2" key="1">
    <citation type="submission" date="2023-10" db="EMBL/GenBank/DDBJ databases">
        <authorList>
            <person name="Hackl T."/>
        </authorList>
    </citation>
    <scope>NUCLEOTIDE SEQUENCE</scope>
</reference>
<keyword evidence="3" id="KW-1185">Reference proteome</keyword>
<sequence length="165" mass="17439">MYRPVAPENRKTKAWTEAETIRLLLVVMQADNPELNMKGWDGIVARANATGGTKYTKASVKQQFAKVRDAHLATFTPATMGAEDKPGFIEIPAAAANAVANTVAKSASKRKRAAPRGAIDNEDNEANGNDAAGAGPEGGPKRARSSNARAPVRASVRAPEQEDDA</sequence>
<accession>A0AAI8YDG1</accession>
<gene>
    <name evidence="2" type="ORF">KHLLAP_LOCUS1244</name>
</gene>
<evidence type="ECO:0000313" key="3">
    <source>
        <dbReference type="Proteomes" id="UP001295740"/>
    </source>
</evidence>
<evidence type="ECO:0000256" key="1">
    <source>
        <dbReference type="SAM" id="MobiDB-lite"/>
    </source>
</evidence>